<evidence type="ECO:0000313" key="5">
    <source>
        <dbReference type="EMBL" id="MBR7830065.1"/>
    </source>
</evidence>
<dbReference type="InterPro" id="IPR004474">
    <property type="entry name" value="LytR_CpsA_psr"/>
</dbReference>
<dbReference type="AlphaFoldDB" id="A0A941EGA9"/>
<keyword evidence="3" id="KW-0472">Membrane</keyword>
<evidence type="ECO:0000256" key="1">
    <source>
        <dbReference type="ARBA" id="ARBA00006068"/>
    </source>
</evidence>
<keyword evidence="3" id="KW-1133">Transmembrane helix</keyword>
<proteinExistence type="inferred from homology"/>
<feature type="transmembrane region" description="Helical" evidence="3">
    <location>
        <begin position="55"/>
        <end position="78"/>
    </location>
</feature>
<protein>
    <submittedName>
        <fullName evidence="5">LCP family protein</fullName>
    </submittedName>
</protein>
<dbReference type="Gene3D" id="3.40.630.190">
    <property type="entry name" value="LCP protein"/>
    <property type="match status" value="1"/>
</dbReference>
<dbReference type="EMBL" id="JAGSOH010000112">
    <property type="protein sequence ID" value="MBR7830065.1"/>
    <property type="molecule type" value="Genomic_DNA"/>
</dbReference>
<keyword evidence="3" id="KW-0812">Transmembrane</keyword>
<evidence type="ECO:0000256" key="2">
    <source>
        <dbReference type="SAM" id="MobiDB-lite"/>
    </source>
</evidence>
<dbReference type="NCBIfam" id="TIGR00350">
    <property type="entry name" value="lytR_cpsA_psr"/>
    <property type="match status" value="1"/>
</dbReference>
<dbReference type="PANTHER" id="PTHR33392">
    <property type="entry name" value="POLYISOPRENYL-TEICHOIC ACID--PEPTIDOGLYCAN TEICHOIC ACID TRANSFERASE TAGU"/>
    <property type="match status" value="1"/>
</dbReference>
<dbReference type="Proteomes" id="UP000676325">
    <property type="component" value="Unassembled WGS sequence"/>
</dbReference>
<name>A0A941EGA9_9ACTN</name>
<gene>
    <name evidence="5" type="ORF">KDK95_27430</name>
</gene>
<accession>A0A941EGA9</accession>
<evidence type="ECO:0000256" key="3">
    <source>
        <dbReference type="SAM" id="Phobius"/>
    </source>
</evidence>
<dbReference type="Pfam" id="PF03816">
    <property type="entry name" value="LytR_cpsA_psr"/>
    <property type="match status" value="1"/>
</dbReference>
<feature type="compositionally biased region" description="Acidic residues" evidence="2">
    <location>
        <begin position="1"/>
        <end position="10"/>
    </location>
</feature>
<keyword evidence="6" id="KW-1185">Reference proteome</keyword>
<dbReference type="RefSeq" id="WP_212521194.1">
    <property type="nucleotide sequence ID" value="NZ_JAGSOH010000112.1"/>
</dbReference>
<organism evidence="5 6">
    <name type="scientific">Actinospica acidithermotolerans</name>
    <dbReference type="NCBI Taxonomy" id="2828514"/>
    <lineage>
        <taxon>Bacteria</taxon>
        <taxon>Bacillati</taxon>
        <taxon>Actinomycetota</taxon>
        <taxon>Actinomycetes</taxon>
        <taxon>Catenulisporales</taxon>
        <taxon>Actinospicaceae</taxon>
        <taxon>Actinospica</taxon>
    </lineage>
</organism>
<comment type="similarity">
    <text evidence="1">Belongs to the LytR/CpsA/Psr (LCP) family.</text>
</comment>
<feature type="region of interest" description="Disordered" evidence="2">
    <location>
        <begin position="1"/>
        <end position="49"/>
    </location>
</feature>
<dbReference type="InterPro" id="IPR050922">
    <property type="entry name" value="LytR/CpsA/Psr_CW_biosynth"/>
</dbReference>
<feature type="domain" description="Cell envelope-related transcriptional attenuator" evidence="4">
    <location>
        <begin position="134"/>
        <end position="284"/>
    </location>
</feature>
<evidence type="ECO:0000259" key="4">
    <source>
        <dbReference type="Pfam" id="PF03816"/>
    </source>
</evidence>
<evidence type="ECO:0000313" key="6">
    <source>
        <dbReference type="Proteomes" id="UP000676325"/>
    </source>
</evidence>
<comment type="caution">
    <text evidence="5">The sequence shown here is derived from an EMBL/GenBank/DDBJ whole genome shotgun (WGS) entry which is preliminary data.</text>
</comment>
<reference evidence="5" key="1">
    <citation type="submission" date="2021-04" db="EMBL/GenBank/DDBJ databases">
        <title>Genome based classification of Actinospica acidithermotolerans sp. nov., an actinobacterium isolated from an Indonesian hot spring.</title>
        <authorList>
            <person name="Kusuma A.B."/>
            <person name="Putra K.E."/>
            <person name="Nafisah S."/>
            <person name="Loh J."/>
            <person name="Nouioui I."/>
            <person name="Goodfellow M."/>
        </authorList>
    </citation>
    <scope>NUCLEOTIDE SEQUENCE</scope>
    <source>
        <strain evidence="5">MGRD01-02</strain>
    </source>
</reference>
<sequence>MSGYEPDDLMPEQSSTYGGLRGKKAKTPREDSGWFLPDGAGGDRPPRKRRRWGRIIGLTALGVVLALIITGVASWFWASGKLTHVGALTDYSGRPAQGVGTNWLLTGSDGRDTLSAAQQRELHTGSSSSITGARTDTIMILHYGSSGPDLISIPRDSYVAIPAYRDSKGAEHSASHNKINAAYDFGGAQLLVQTVEQNFGIRIDHYLEIGFLGIVNMVNEVGGVNMCLKSAIHDSKSGANLSAGCQTIDGTQALAFVRSRYSLPNSDISRMSDQQAFIKAVVAAADRPGVYLNPFTLYPFAGAVLNSIAADDGTGLSDLLDMASHAKPLGSSGGTSGTMPIANEGFFVSNIGDTVEIDKTRAAELIAAVNQDKAIPSGLLNHLG</sequence>
<dbReference type="PANTHER" id="PTHR33392:SF6">
    <property type="entry name" value="POLYISOPRENYL-TEICHOIC ACID--PEPTIDOGLYCAN TEICHOIC ACID TRANSFERASE TAGU"/>
    <property type="match status" value="1"/>
</dbReference>